<feature type="transmembrane region" description="Helical" evidence="1">
    <location>
        <begin position="118"/>
        <end position="138"/>
    </location>
</feature>
<dbReference type="AlphaFoldDB" id="A0A1Q4VBG6"/>
<evidence type="ECO:0008006" key="4">
    <source>
        <dbReference type="Google" id="ProtNLM"/>
    </source>
</evidence>
<name>A0A1Q4VBG6_9ACTN</name>
<protein>
    <recommendedName>
        <fullName evidence="4">Integral membrane protein</fullName>
    </recommendedName>
</protein>
<comment type="caution">
    <text evidence="2">The sequence shown here is derived from an EMBL/GenBank/DDBJ whole genome shotgun (WGS) entry which is preliminary data.</text>
</comment>
<feature type="transmembrane region" description="Helical" evidence="1">
    <location>
        <begin position="220"/>
        <end position="240"/>
    </location>
</feature>
<organism evidence="2 3">
    <name type="scientific">Streptomyces uncialis</name>
    <dbReference type="NCBI Taxonomy" id="1048205"/>
    <lineage>
        <taxon>Bacteria</taxon>
        <taxon>Bacillati</taxon>
        <taxon>Actinomycetota</taxon>
        <taxon>Actinomycetes</taxon>
        <taxon>Kitasatosporales</taxon>
        <taxon>Streptomycetaceae</taxon>
        <taxon>Streptomyces</taxon>
    </lineage>
</organism>
<dbReference type="Proteomes" id="UP000186455">
    <property type="component" value="Unassembled WGS sequence"/>
</dbReference>
<gene>
    <name evidence="2" type="ORF">AB852_09615</name>
</gene>
<keyword evidence="1" id="KW-0812">Transmembrane</keyword>
<keyword evidence="1" id="KW-0472">Membrane</keyword>
<evidence type="ECO:0000313" key="2">
    <source>
        <dbReference type="EMBL" id="OKH95184.1"/>
    </source>
</evidence>
<feature type="transmembrane region" description="Helical" evidence="1">
    <location>
        <begin position="284"/>
        <end position="301"/>
    </location>
</feature>
<dbReference type="EMBL" id="LFBV01000002">
    <property type="protein sequence ID" value="OKH95184.1"/>
    <property type="molecule type" value="Genomic_DNA"/>
</dbReference>
<accession>A0A1Q4VBG6</accession>
<feature type="transmembrane region" description="Helical" evidence="1">
    <location>
        <begin position="189"/>
        <end position="214"/>
    </location>
</feature>
<dbReference type="STRING" id="1048205.AB852_09615"/>
<evidence type="ECO:0000256" key="1">
    <source>
        <dbReference type="SAM" id="Phobius"/>
    </source>
</evidence>
<evidence type="ECO:0000313" key="3">
    <source>
        <dbReference type="Proteomes" id="UP000186455"/>
    </source>
</evidence>
<feature type="transmembrane region" description="Helical" evidence="1">
    <location>
        <begin position="247"/>
        <end position="264"/>
    </location>
</feature>
<keyword evidence="1" id="KW-1133">Transmembrane helix</keyword>
<keyword evidence="3" id="KW-1185">Reference proteome</keyword>
<proteinExistence type="predicted"/>
<sequence length="312" mass="31360">MTESGAWSVEKHVESCGPCAARVSAAARAGAAGPVLGQVRAALLAEVLADAPEDSRAPGRANDRRGRRATERLTGRVTDLVRNRRLRGRAADPGAVRARHGVALPLPVARLLWAAGPALRGSWAVGVLLVAFGALLLAHGTGLAGDARPLLLAVAPALPPLGVALSYGAGSDPLHEITAATPAGGLRLLLTRTAAVLLLSLPLLTAAGALLPAASGVPGAAAWLLPGLALTTGSLALGSFIGCRRAASLLAGGWLAAAFLPPLLSAPGRTGGLPLPLHATGPAAQAGWTLAALLCAALVVMRRASFDRMEKL</sequence>
<reference evidence="2 3" key="1">
    <citation type="submission" date="2015-06" db="EMBL/GenBank/DDBJ databases">
        <title>Cloning and characterization of the uncialamcin biosynthetic gene cluster.</title>
        <authorList>
            <person name="Yan X."/>
            <person name="Huang T."/>
            <person name="Ge H."/>
            <person name="Shen B."/>
        </authorList>
    </citation>
    <scope>NUCLEOTIDE SEQUENCE [LARGE SCALE GENOMIC DNA]</scope>
    <source>
        <strain evidence="2 3">DCA2648</strain>
    </source>
</reference>